<protein>
    <submittedName>
        <fullName evidence="2">Uncharacterized protein</fullName>
    </submittedName>
</protein>
<feature type="compositionally biased region" description="Low complexity" evidence="1">
    <location>
        <begin position="32"/>
        <end position="41"/>
    </location>
</feature>
<organism evidence="2 3">
    <name type="scientific">Chaetoceros tenuissimus</name>
    <dbReference type="NCBI Taxonomy" id="426638"/>
    <lineage>
        <taxon>Eukaryota</taxon>
        <taxon>Sar</taxon>
        <taxon>Stramenopiles</taxon>
        <taxon>Ochrophyta</taxon>
        <taxon>Bacillariophyta</taxon>
        <taxon>Coscinodiscophyceae</taxon>
        <taxon>Chaetocerotophycidae</taxon>
        <taxon>Chaetocerotales</taxon>
        <taxon>Chaetocerotaceae</taxon>
        <taxon>Chaetoceros</taxon>
    </lineage>
</organism>
<keyword evidence="3" id="KW-1185">Reference proteome</keyword>
<gene>
    <name evidence="2" type="ORF">CTEN210_04418</name>
</gene>
<reference evidence="2 3" key="1">
    <citation type="journal article" date="2021" name="Sci. Rep.">
        <title>The genome of the diatom Chaetoceros tenuissimus carries an ancient integrated fragment of an extant virus.</title>
        <authorList>
            <person name="Hongo Y."/>
            <person name="Kimura K."/>
            <person name="Takaki Y."/>
            <person name="Yoshida Y."/>
            <person name="Baba S."/>
            <person name="Kobayashi G."/>
            <person name="Nagasaki K."/>
            <person name="Hano T."/>
            <person name="Tomaru Y."/>
        </authorList>
    </citation>
    <scope>NUCLEOTIDE SEQUENCE [LARGE SCALE GENOMIC DNA]</scope>
    <source>
        <strain evidence="2 3">NIES-3715</strain>
    </source>
</reference>
<evidence type="ECO:0000313" key="2">
    <source>
        <dbReference type="EMBL" id="GFH47942.1"/>
    </source>
</evidence>
<dbReference type="AlphaFoldDB" id="A0AAD3H295"/>
<name>A0AAD3H295_9STRA</name>
<feature type="region of interest" description="Disordered" evidence="1">
    <location>
        <begin position="1"/>
        <end position="72"/>
    </location>
</feature>
<sequence>MLRRKEKVPTINHIEDEPGASEYHRSEHCSSKKMNTSSSNNITGKRNQDKNSDKADEQDNIHESINREDDQLAEVETKAIKLGISALKFFDDSTKFKENEDAFENHYFYNDGNEDDSESRCAPDDYFNVRPLPFIIGSKAFMEADYDSGLNGDEKEDEESGS</sequence>
<feature type="compositionally biased region" description="Basic and acidic residues" evidence="1">
    <location>
        <begin position="46"/>
        <end position="72"/>
    </location>
</feature>
<accession>A0AAD3H295</accession>
<comment type="caution">
    <text evidence="2">The sequence shown here is derived from an EMBL/GenBank/DDBJ whole genome shotgun (WGS) entry which is preliminary data.</text>
</comment>
<evidence type="ECO:0000313" key="3">
    <source>
        <dbReference type="Proteomes" id="UP001054902"/>
    </source>
</evidence>
<dbReference type="EMBL" id="BLLK01000025">
    <property type="protein sequence ID" value="GFH47942.1"/>
    <property type="molecule type" value="Genomic_DNA"/>
</dbReference>
<proteinExistence type="predicted"/>
<dbReference type="Proteomes" id="UP001054902">
    <property type="component" value="Unassembled WGS sequence"/>
</dbReference>
<evidence type="ECO:0000256" key="1">
    <source>
        <dbReference type="SAM" id="MobiDB-lite"/>
    </source>
</evidence>